<dbReference type="Gene3D" id="2.60.40.3440">
    <property type="match status" value="2"/>
</dbReference>
<feature type="domain" description="Cadherin-like" evidence="2">
    <location>
        <begin position="1653"/>
        <end position="1746"/>
    </location>
</feature>
<dbReference type="OrthoDB" id="5242130at2"/>
<dbReference type="RefSeq" id="WP_107245722.1">
    <property type="nucleotide sequence ID" value="NZ_PYMJ01000046.1"/>
</dbReference>
<evidence type="ECO:0000256" key="1">
    <source>
        <dbReference type="SAM" id="MobiDB-lite"/>
    </source>
</evidence>
<dbReference type="Pfam" id="PF17892">
    <property type="entry name" value="Cadherin_5"/>
    <property type="match status" value="13"/>
</dbReference>
<feature type="domain" description="Cadherin-like" evidence="2">
    <location>
        <begin position="1470"/>
        <end position="1554"/>
    </location>
</feature>
<dbReference type="EMBL" id="PYMJ01000046">
    <property type="protein sequence ID" value="PSU44640.1"/>
    <property type="molecule type" value="Genomic_DNA"/>
</dbReference>
<feature type="region of interest" description="Disordered" evidence="1">
    <location>
        <begin position="2301"/>
        <end position="2363"/>
    </location>
</feature>
<evidence type="ECO:0000313" key="4">
    <source>
        <dbReference type="Proteomes" id="UP000240987"/>
    </source>
</evidence>
<keyword evidence="4" id="KW-1185">Reference proteome</keyword>
<organism evidence="3 4">
    <name type="scientific">Photobacterium frigidiphilum</name>
    <dbReference type="NCBI Taxonomy" id="264736"/>
    <lineage>
        <taxon>Bacteria</taxon>
        <taxon>Pseudomonadati</taxon>
        <taxon>Pseudomonadota</taxon>
        <taxon>Gammaproteobacteria</taxon>
        <taxon>Vibrionales</taxon>
        <taxon>Vibrionaceae</taxon>
        <taxon>Photobacterium</taxon>
    </lineage>
</organism>
<sequence length="2363" mass="250862">MAKNKDGKYHDKKNDDNNELNDAVENIATPDEGTGDHRGHDRQNLQNTVTAATATGAESSDLADEMNAALNENPSRSGREEQGGQRRAEEHNANDDDKPQGRGGNKTAQEPTNNGRDNNDNDAAGGNEPQSVGGNTPQGSPSGSGNDTPQSRGGGVTSEQQTAGGAGSGRGGQARNLEVDTATTSETFEVDVTDATAADLSVEDEFDTKSNSETIEIQVNNVNDEVVIDDEIAPMFDGVEDTQIVLTEAELLANASDVDVDGDDLSVENLSIENATFEIEIDPDTGEKSFVVTPNENVNGELKVTFDVSDHNGSEVASGATLNVTAVNDLAVVTPTDIDGTEDTSITFTQEMLLQNATDIDSDDLTALNLSIDAQYGSVIDNDDGTFTFTPTADYNGDVPFTFDVDDNDGAVTPASGNLDLAAVNDAPVLAETSYIVNEDGSIVITEASLIDNATDVDNNALSVASISADEHGIVTQSDNGDWVYTPDADYSGDANLTITLNDGTVDAEFTAPVTITPDADVPSLTVSLTDMTLAEYGVGQNSALTGWHTDNHNNYIEIHQDYVYGVGDNRGGVIELEANRGDESNLYTNLDVQAGDVVILSFDMSARLNYEGADSQVDIYFEGVLIDSLAPEDAGWGNHTYQLTATTDNPRLEFDSPDDNGLGGLLDAITVVKDIIEDQAVPIVIDSATLDIDDSESLQSIVVDGLPDGATLTDGDNIFTASSDDNSVDVLGWDLSSLSFQGAENFNGSVSLAVTSTTVENSTLNDETSETASTTSKLEFEVQAVNDAVVIDADSVPQFNTDEDAEIIITEAALLANVSDVDGDDLIVTNLTIDNANFTTVIDSETGDKSFIVTPNQDVNGDLTITFNVSDQNGSLVASDGTLTVEAVNDAAVVDDKTFTINEDGTITFTDEQLLLDASDVDHDDLTVDSVTYGGADGVFTDHGDGTYTFAPNENFNGDVDLSFTVSDGTALTPVNIDIHIEAVNDIPVAGSTSYSVNEDGILTFTDDQLLANSSDVEGEVSIDAVTYSGTDGILTNNGNGTYSFAPNPNFEGDVAFDVTVKDQDGATAVTSAEVDVLAVNDTPVVTENVAYNVNEDGTITLTQEQLLMHASDVDGDDLTATNLQLEAFGSVEKHEDGSFTITPAENFNGDLQLTFDVTDGQEIVSTGLDLTVNPVNDPVVAQDDSSLDGMDPLIRLDAAPEHGSVQYLNEDDEWADMVIGLTYPADTQVQFTPNTEEIQSDTRDIRVGSFDRDTSTRIFDGKATVEDWGTVDGDTAVYVEDGVTVTTQVNTGELAAWNGAGNSQGAGIGNDSRDGLDSNEILTVTVEGEDVNQITFQLDGLGSYFDANSSHATEVIIHAYDVEGNLIDTQGGYRDSGEYQDTYAFTTDVPVHHFTLGTTGSNGTYVVQNMTVSRTMSEEIQMTTIQSDGSEISYSLNLDLNHSTADQTLDVTEQLIDVNETILSRAIEVEEDGQLVIQAADLLLNDSDVDGDTLSISAVAATDDTHGTVHVDDNGNVVFTPDADYNGPASFTYTITDGNGSYDTATVSVNVTPADDLPVAPSLSFNVDEDQVLVIDPAYILSQANDVDGDQLSLESLSLKQPQNGSLQLQQDGMYHLITPPDFNGLIELDYQVSDGNNVVDGGMKVDVLPVNDAPFNGGNAHLTTYEEGAFTFNTNDMLDLFGDIDGDALVISRIINADGDESGTIEDNEDGTWTFTPTGDYAGTTELQIEVSDPDGLTTMLTMPIFVRPVADGAVITTDHDGPLVFDEDTTGLLGLNVDMIDSSEVLSHLVITGFPVGFEVSDGVHSVMITEPGQIVDVTEWSFNDLSITPPQDFSGNFFITVSATTADYGETTSSQITQPTDTYADFDVAESGALTLTTADLLAMVDDIETSPSGEIHGVHLIDRSQGELVDNEDGTWLFTPADGVGGNVDFAYQVNHDGESSDVQSSIAVNEADEADSNTAPSVDAVVTTEIEAGNTLTFNDGDMLAQLSDTQGDTLSIESVQLITGQGVLETNSEGEYTFAPADGYTGGAHIAFVATDGEESVRSHFTVYINEAEDDASQQSSDFTLDEFGALHLAENDVLAALNLDLLLDVSSVEYNGDAGTLVENGDGNWVFWTDDDFNGQLDLDISTTDGDSMVMHSLQLDVAEYEAPEASLPAERQADEASSQENHDTQTVTLDVQAVVNNDSTNDSEADITTAPGSTVRIDIPDDVANNPDVEQVEISNLPEGATISNGILNDDGSYTISGNLSRPVKIELADENEGKEEITFEGQSDIGTPIEGAIGTVIIEVDDDHAMQSGHRGNDNSRGIHNDDDSRGDWMQGDNRDQGVDAMDDSASYEHDEHTVQQDDSSVIDDSYQ</sequence>
<feature type="compositionally biased region" description="Basic and acidic residues" evidence="1">
    <location>
        <begin position="1"/>
        <end position="16"/>
    </location>
</feature>
<feature type="compositionally biased region" description="Polar residues" evidence="1">
    <location>
        <begin position="44"/>
        <end position="58"/>
    </location>
</feature>
<protein>
    <recommendedName>
        <fullName evidence="2">Cadherin-like domain-containing protein</fullName>
    </recommendedName>
</protein>
<feature type="compositionally biased region" description="Basic and acidic residues" evidence="1">
    <location>
        <begin position="77"/>
        <end position="100"/>
    </location>
</feature>
<feature type="domain" description="Cadherin-like" evidence="2">
    <location>
        <begin position="985"/>
        <end position="1078"/>
    </location>
</feature>
<feature type="domain" description="Cadherin-like" evidence="2">
    <location>
        <begin position="1560"/>
        <end position="1647"/>
    </location>
</feature>
<feature type="region of interest" description="Disordered" evidence="1">
    <location>
        <begin position="1"/>
        <end position="175"/>
    </location>
</feature>
<feature type="domain" description="Cadherin-like" evidence="2">
    <location>
        <begin position="2096"/>
        <end position="2151"/>
    </location>
</feature>
<accession>A0A2T3J7E6</accession>
<name>A0A2T3J7E6_9GAMM</name>
<feature type="compositionally biased region" description="Polar residues" evidence="1">
    <location>
        <begin position="128"/>
        <end position="151"/>
    </location>
</feature>
<dbReference type="Proteomes" id="UP000240987">
    <property type="component" value="Unassembled WGS sequence"/>
</dbReference>
<feature type="region of interest" description="Disordered" evidence="1">
    <location>
        <begin position="2157"/>
        <end position="2178"/>
    </location>
</feature>
<feature type="domain" description="Cadherin-like" evidence="2">
    <location>
        <begin position="786"/>
        <end position="887"/>
    </location>
</feature>
<dbReference type="NCBIfam" id="NF012211">
    <property type="entry name" value="tand_rpt_95"/>
    <property type="match status" value="13"/>
</dbReference>
<reference evidence="3 4" key="1">
    <citation type="submission" date="2018-01" db="EMBL/GenBank/DDBJ databases">
        <title>Whole genome sequencing of Histamine producing bacteria.</title>
        <authorList>
            <person name="Butler K."/>
        </authorList>
    </citation>
    <scope>NUCLEOTIDE SEQUENCE [LARGE SCALE GENOMIC DNA]</scope>
    <source>
        <strain evidence="3 4">JCM 12947</strain>
    </source>
</reference>
<feature type="compositionally biased region" description="Low complexity" evidence="1">
    <location>
        <begin position="113"/>
        <end position="127"/>
    </location>
</feature>
<feature type="domain" description="Cadherin-like" evidence="2">
    <location>
        <begin position="1964"/>
        <end position="2055"/>
    </location>
</feature>
<gene>
    <name evidence="3" type="ORF">C9J12_26570</name>
</gene>
<feature type="domain" description="Cadherin-like" evidence="2">
    <location>
        <begin position="1872"/>
        <end position="1953"/>
    </location>
</feature>
<feature type="compositionally biased region" description="Basic and acidic residues" evidence="1">
    <location>
        <begin position="2342"/>
        <end position="2351"/>
    </location>
</feature>
<feature type="domain" description="Cadherin-like" evidence="2">
    <location>
        <begin position="223"/>
        <end position="325"/>
    </location>
</feature>
<feature type="domain" description="Cadherin-like" evidence="2">
    <location>
        <begin position="889"/>
        <end position="974"/>
    </location>
</feature>
<feature type="compositionally biased region" description="Basic and acidic residues" evidence="1">
    <location>
        <begin position="2306"/>
        <end position="2333"/>
    </location>
</feature>
<feature type="compositionally biased region" description="Polar residues" evidence="1">
    <location>
        <begin position="2169"/>
        <end position="2178"/>
    </location>
</feature>
<dbReference type="InterPro" id="IPR041690">
    <property type="entry name" value="Cadherin_5"/>
</dbReference>
<feature type="domain" description="Cadherin-like" evidence="2">
    <location>
        <begin position="1081"/>
        <end position="1174"/>
    </location>
</feature>
<feature type="compositionally biased region" description="Basic and acidic residues" evidence="1">
    <location>
        <begin position="34"/>
        <end position="43"/>
    </location>
</feature>
<feature type="compositionally biased region" description="Low complexity" evidence="1">
    <location>
        <begin position="2352"/>
        <end position="2363"/>
    </location>
</feature>
<proteinExistence type="predicted"/>
<feature type="domain" description="Cadherin-like" evidence="2">
    <location>
        <begin position="327"/>
        <end position="421"/>
    </location>
</feature>
<evidence type="ECO:0000313" key="3">
    <source>
        <dbReference type="EMBL" id="PSU44640.1"/>
    </source>
</evidence>
<feature type="domain" description="Cadherin-like" evidence="2">
    <location>
        <begin position="424"/>
        <end position="515"/>
    </location>
</feature>
<comment type="caution">
    <text evidence="3">The sequence shown here is derived from an EMBL/GenBank/DDBJ whole genome shotgun (WGS) entry which is preliminary data.</text>
</comment>
<evidence type="ECO:0000259" key="2">
    <source>
        <dbReference type="Pfam" id="PF17892"/>
    </source>
</evidence>